<dbReference type="AlphaFoldDB" id="A0A645I307"/>
<comment type="caution">
    <text evidence="1">The sequence shown here is derived from an EMBL/GenBank/DDBJ whole genome shotgun (WGS) entry which is preliminary data.</text>
</comment>
<dbReference type="EMBL" id="VSSQ01100761">
    <property type="protein sequence ID" value="MPN42784.1"/>
    <property type="molecule type" value="Genomic_DNA"/>
</dbReference>
<organism evidence="1">
    <name type="scientific">bioreactor metagenome</name>
    <dbReference type="NCBI Taxonomy" id="1076179"/>
    <lineage>
        <taxon>unclassified sequences</taxon>
        <taxon>metagenomes</taxon>
        <taxon>ecological metagenomes</taxon>
    </lineage>
</organism>
<proteinExistence type="predicted"/>
<gene>
    <name evidence="1" type="ORF">SDC9_190342</name>
</gene>
<evidence type="ECO:0000313" key="1">
    <source>
        <dbReference type="EMBL" id="MPN42784.1"/>
    </source>
</evidence>
<protein>
    <submittedName>
        <fullName evidence="1">Uncharacterized protein</fullName>
    </submittedName>
</protein>
<reference evidence="1" key="1">
    <citation type="submission" date="2019-08" db="EMBL/GenBank/DDBJ databases">
        <authorList>
            <person name="Kucharzyk K."/>
            <person name="Murdoch R.W."/>
            <person name="Higgins S."/>
            <person name="Loffler F."/>
        </authorList>
    </citation>
    <scope>NUCLEOTIDE SEQUENCE</scope>
</reference>
<accession>A0A645I307</accession>
<sequence length="44" mass="5134">MGEVFQALLTQSRHIENVQQIEIDARKSYALEGFKRIIRCRGEV</sequence>
<name>A0A645I307_9ZZZZ</name>